<gene>
    <name evidence="2" type="ORF">E1A91_D10G178600v1</name>
</gene>
<proteinExistence type="predicted"/>
<keyword evidence="1" id="KW-0732">Signal</keyword>
<dbReference type="EMBL" id="CM017658">
    <property type="protein sequence ID" value="TYI61536.1"/>
    <property type="molecule type" value="Genomic_DNA"/>
</dbReference>
<organism evidence="2 3">
    <name type="scientific">Gossypium mustelinum</name>
    <name type="common">Cotton</name>
    <name type="synonym">Gossypium caicoense</name>
    <dbReference type="NCBI Taxonomy" id="34275"/>
    <lineage>
        <taxon>Eukaryota</taxon>
        <taxon>Viridiplantae</taxon>
        <taxon>Streptophyta</taxon>
        <taxon>Embryophyta</taxon>
        <taxon>Tracheophyta</taxon>
        <taxon>Spermatophyta</taxon>
        <taxon>Magnoliopsida</taxon>
        <taxon>eudicotyledons</taxon>
        <taxon>Gunneridae</taxon>
        <taxon>Pentapetalae</taxon>
        <taxon>rosids</taxon>
        <taxon>malvids</taxon>
        <taxon>Malvales</taxon>
        <taxon>Malvaceae</taxon>
        <taxon>Malvoideae</taxon>
        <taxon>Gossypium</taxon>
    </lineage>
</organism>
<name>A0A5D2TA67_GOSMU</name>
<reference evidence="2 3" key="1">
    <citation type="submission" date="2019-07" db="EMBL/GenBank/DDBJ databases">
        <title>WGS assembly of Gossypium mustelinum.</title>
        <authorList>
            <person name="Chen Z.J."/>
            <person name="Sreedasyam A."/>
            <person name="Ando A."/>
            <person name="Song Q."/>
            <person name="De L."/>
            <person name="Hulse-Kemp A."/>
            <person name="Ding M."/>
            <person name="Ye W."/>
            <person name="Kirkbride R."/>
            <person name="Jenkins J."/>
            <person name="Plott C."/>
            <person name="Lovell J."/>
            <person name="Lin Y.-M."/>
            <person name="Vaughn R."/>
            <person name="Liu B."/>
            <person name="Li W."/>
            <person name="Simpson S."/>
            <person name="Scheffler B."/>
            <person name="Saski C."/>
            <person name="Grover C."/>
            <person name="Hu G."/>
            <person name="Conover J."/>
            <person name="Carlson J."/>
            <person name="Shu S."/>
            <person name="Boston L."/>
            <person name="Williams M."/>
            <person name="Peterson D."/>
            <person name="Mcgee K."/>
            <person name="Jones D."/>
            <person name="Wendel J."/>
            <person name="Stelly D."/>
            <person name="Grimwood J."/>
            <person name="Schmutz J."/>
        </authorList>
    </citation>
    <scope>NUCLEOTIDE SEQUENCE [LARGE SCALE GENOMIC DNA]</scope>
    <source>
        <strain evidence="2">1408120.09</strain>
    </source>
</reference>
<evidence type="ECO:0008006" key="4">
    <source>
        <dbReference type="Google" id="ProtNLM"/>
    </source>
</evidence>
<evidence type="ECO:0000313" key="2">
    <source>
        <dbReference type="EMBL" id="TYI61536.1"/>
    </source>
</evidence>
<dbReference type="Proteomes" id="UP000323597">
    <property type="component" value="Chromosome D10"/>
</dbReference>
<keyword evidence="3" id="KW-1185">Reference proteome</keyword>
<feature type="signal peptide" evidence="1">
    <location>
        <begin position="1"/>
        <end position="25"/>
    </location>
</feature>
<evidence type="ECO:0000313" key="3">
    <source>
        <dbReference type="Proteomes" id="UP000323597"/>
    </source>
</evidence>
<evidence type="ECO:0000256" key="1">
    <source>
        <dbReference type="SAM" id="SignalP"/>
    </source>
</evidence>
<dbReference type="AlphaFoldDB" id="A0A5D2TA67"/>
<protein>
    <recommendedName>
        <fullName evidence="4">Secreted protein</fullName>
    </recommendedName>
</protein>
<feature type="chain" id="PRO_5022895906" description="Secreted protein" evidence="1">
    <location>
        <begin position="26"/>
        <end position="88"/>
    </location>
</feature>
<accession>A0A5D2TA67</accession>
<sequence length="88" mass="9818">MLTPTEFPPPLPLLLLHLSMCLIDSGLFFKACGFRDDILGSTTLMYSRTISSTCFEDERMVKQAGRKLLLVPSLQLPLASFKITKPQS</sequence>